<organism evidence="1 2">
    <name type="scientific">Poecilia mexicana</name>
    <dbReference type="NCBI Taxonomy" id="48701"/>
    <lineage>
        <taxon>Eukaryota</taxon>
        <taxon>Metazoa</taxon>
        <taxon>Chordata</taxon>
        <taxon>Craniata</taxon>
        <taxon>Vertebrata</taxon>
        <taxon>Euteleostomi</taxon>
        <taxon>Actinopterygii</taxon>
        <taxon>Neopterygii</taxon>
        <taxon>Teleostei</taxon>
        <taxon>Neoteleostei</taxon>
        <taxon>Acanthomorphata</taxon>
        <taxon>Ovalentaria</taxon>
        <taxon>Atherinomorphae</taxon>
        <taxon>Cyprinodontiformes</taxon>
        <taxon>Poeciliidae</taxon>
        <taxon>Poeciliinae</taxon>
        <taxon>Poecilia</taxon>
    </lineage>
</organism>
<evidence type="ECO:0000313" key="2">
    <source>
        <dbReference type="Proteomes" id="UP000261480"/>
    </source>
</evidence>
<proteinExistence type="predicted"/>
<dbReference type="SUPFAM" id="SSF57756">
    <property type="entry name" value="Retrovirus zinc finger-like domains"/>
    <property type="match status" value="1"/>
</dbReference>
<dbReference type="Gene3D" id="4.10.60.10">
    <property type="entry name" value="Zinc finger, CCHC-type"/>
    <property type="match status" value="1"/>
</dbReference>
<accession>A0A3B3Y785</accession>
<protein>
    <recommendedName>
        <fullName evidence="3">CCHC-type domain-containing protein</fullName>
    </recommendedName>
</protein>
<name>A0A3B3Y785_9TELE</name>
<reference evidence="1" key="2">
    <citation type="submission" date="2025-09" db="UniProtKB">
        <authorList>
            <consortium name="Ensembl"/>
        </authorList>
    </citation>
    <scope>IDENTIFICATION</scope>
</reference>
<evidence type="ECO:0008006" key="3">
    <source>
        <dbReference type="Google" id="ProtNLM"/>
    </source>
</evidence>
<dbReference type="Ensembl" id="ENSPMET00000011280.1">
    <property type="protein sequence ID" value="ENSPMEP00000023003.1"/>
    <property type="gene ID" value="ENSPMEG00000004274.1"/>
</dbReference>
<dbReference type="Proteomes" id="UP000261480">
    <property type="component" value="Unplaced"/>
</dbReference>
<dbReference type="InterPro" id="IPR036875">
    <property type="entry name" value="Znf_CCHC_sf"/>
</dbReference>
<evidence type="ECO:0000313" key="1">
    <source>
        <dbReference type="Ensembl" id="ENSPMEP00000023003.1"/>
    </source>
</evidence>
<keyword evidence="2" id="KW-1185">Reference proteome</keyword>
<dbReference type="GO" id="GO:0003676">
    <property type="term" value="F:nucleic acid binding"/>
    <property type="evidence" value="ECO:0007669"/>
    <property type="project" value="InterPro"/>
</dbReference>
<sequence length="40" mass="4912">EAYRQRFRIKPPGSFDSNDRCNYCHKRGHWKADCHLFKSR</sequence>
<reference evidence="1" key="1">
    <citation type="submission" date="2025-08" db="UniProtKB">
        <authorList>
            <consortium name="Ensembl"/>
        </authorList>
    </citation>
    <scope>IDENTIFICATION</scope>
</reference>
<dbReference type="GO" id="GO:0008270">
    <property type="term" value="F:zinc ion binding"/>
    <property type="evidence" value="ECO:0007669"/>
    <property type="project" value="InterPro"/>
</dbReference>
<dbReference type="AlphaFoldDB" id="A0A3B3Y785"/>